<evidence type="ECO:0000313" key="20">
    <source>
        <dbReference type="Proteomes" id="UP000285712"/>
    </source>
</evidence>
<gene>
    <name evidence="11" type="ORF">B5M09_011099</name>
    <name evidence="2" type="ORF">DYB25_009472</name>
    <name evidence="10" type="ORF">DYB26_010955</name>
    <name evidence="6" type="ORF">DYB30_011586</name>
    <name evidence="9" type="ORF">DYB31_011657</name>
    <name evidence="5" type="ORF">DYB34_011028</name>
    <name evidence="7" type="ORF">DYB35_007155</name>
    <name evidence="3" type="ORF">DYB36_012431</name>
    <name evidence="8" type="ORF">DYB37_008931</name>
    <name evidence="4" type="ORF">DYB38_011392</name>
</gene>
<organism evidence="9 14">
    <name type="scientific">Aphanomyces astaci</name>
    <name type="common">Crayfish plague agent</name>
    <dbReference type="NCBI Taxonomy" id="112090"/>
    <lineage>
        <taxon>Eukaryota</taxon>
        <taxon>Sar</taxon>
        <taxon>Stramenopiles</taxon>
        <taxon>Oomycota</taxon>
        <taxon>Saprolegniomycetes</taxon>
        <taxon>Saprolegniales</taxon>
        <taxon>Verrucalvaceae</taxon>
        <taxon>Aphanomyces</taxon>
    </lineage>
</organism>
<dbReference type="EMBL" id="QUTE01006650">
    <property type="protein sequence ID" value="RHZ32052.1"/>
    <property type="molecule type" value="Genomic_DNA"/>
</dbReference>
<evidence type="ECO:0000313" key="6">
    <source>
        <dbReference type="EMBL" id="RHY47969.1"/>
    </source>
</evidence>
<evidence type="ECO:0000313" key="19">
    <source>
        <dbReference type="Proteomes" id="UP000285430"/>
    </source>
</evidence>
<dbReference type="VEuPathDB" id="FungiDB:H257_15153"/>
<dbReference type="EMBL" id="QUTB01008675">
    <property type="protein sequence ID" value="RHY41884.1"/>
    <property type="molecule type" value="Genomic_DNA"/>
</dbReference>
<comment type="caution">
    <text evidence="9">The sequence shown here is derived from an EMBL/GenBank/DDBJ whole genome shotgun (WGS) entry which is preliminary data.</text>
</comment>
<evidence type="ECO:0000313" key="16">
    <source>
        <dbReference type="Proteomes" id="UP000266643"/>
    </source>
</evidence>
<evidence type="ECO:0008006" key="22">
    <source>
        <dbReference type="Google" id="ProtNLM"/>
    </source>
</evidence>
<dbReference type="EMBL" id="QUTG01002012">
    <property type="protein sequence ID" value="RHY97975.1"/>
    <property type="molecule type" value="Genomic_DNA"/>
</dbReference>
<keyword evidence="1" id="KW-0732">Signal</keyword>
<dbReference type="Proteomes" id="UP000265716">
    <property type="component" value="Unassembled WGS sequence"/>
</dbReference>
<dbReference type="Proteomes" id="UP000266643">
    <property type="component" value="Unassembled WGS sequence"/>
</dbReference>
<dbReference type="Proteomes" id="UP000265427">
    <property type="component" value="Unassembled WGS sequence"/>
</dbReference>
<dbReference type="EMBL" id="QUTA01012841">
    <property type="protein sequence ID" value="RHX97233.1"/>
    <property type="molecule type" value="Genomic_DNA"/>
</dbReference>
<feature type="signal peptide" evidence="1">
    <location>
        <begin position="1"/>
        <end position="20"/>
    </location>
</feature>
<protein>
    <recommendedName>
        <fullName evidence="22">RxLR effector protein</fullName>
    </recommendedName>
</protein>
<evidence type="ECO:0000313" key="9">
    <source>
        <dbReference type="EMBL" id="RHZ32052.1"/>
    </source>
</evidence>
<dbReference type="AlphaFoldDB" id="A0A397FKS8"/>
<evidence type="ECO:0000313" key="13">
    <source>
        <dbReference type="Proteomes" id="UP000265716"/>
    </source>
</evidence>
<evidence type="ECO:0000313" key="12">
    <source>
        <dbReference type="Proteomes" id="UP000265427"/>
    </source>
</evidence>
<dbReference type="EMBL" id="QUTC01010422">
    <property type="protein sequence ID" value="RHY40381.1"/>
    <property type="molecule type" value="Genomic_DNA"/>
</dbReference>
<reference evidence="11 18" key="1">
    <citation type="submission" date="2018-07" db="EMBL/GenBank/DDBJ databases">
        <title>Annotation of Aphanomyces astaci genome assembly.</title>
        <authorList>
            <person name="Studholme D.J."/>
        </authorList>
    </citation>
    <scope>NUCLEOTIDE SEQUENCE [LARGE SCALE GENOMIC DNA]</scope>
    <source>
        <strain evidence="11">Pc</strain>
    </source>
</reference>
<evidence type="ECO:0000313" key="18">
    <source>
        <dbReference type="Proteomes" id="UP000284702"/>
    </source>
</evidence>
<sequence>MGRMISVVVVGVLAAAASSAHETSLPDCTTMINIAPLLYKDILANHQDEIGKCLGYSKFHAAIKEDRRPNREELALFFESNDCREIVRLLLRKVDENGSRCSLGTLGTSLGQLASLPFEDLKAIYAPFLRATTPAR</sequence>
<dbReference type="EMBL" id="QUTD01007993">
    <property type="protein sequence ID" value="RHY47969.1"/>
    <property type="molecule type" value="Genomic_DNA"/>
</dbReference>
<dbReference type="Proteomes" id="UP000285430">
    <property type="component" value="Unassembled WGS sequence"/>
</dbReference>
<dbReference type="Proteomes" id="UP000285712">
    <property type="component" value="Unassembled WGS sequence"/>
</dbReference>
<dbReference type="Proteomes" id="UP000286510">
    <property type="component" value="Unassembled WGS sequence"/>
</dbReference>
<dbReference type="Proteomes" id="UP000284702">
    <property type="component" value="Unassembled WGS sequence"/>
</dbReference>
<evidence type="ECO:0000313" key="21">
    <source>
        <dbReference type="Proteomes" id="UP000286510"/>
    </source>
</evidence>
<evidence type="ECO:0000313" key="4">
    <source>
        <dbReference type="EMBL" id="RHY40381.1"/>
    </source>
</evidence>
<evidence type="ECO:0000313" key="17">
    <source>
        <dbReference type="Proteomes" id="UP000283543"/>
    </source>
</evidence>
<dbReference type="EMBL" id="QUTH01003399">
    <property type="protein sequence ID" value="RHZ19672.1"/>
    <property type="molecule type" value="Genomic_DNA"/>
</dbReference>
<evidence type="ECO:0000313" key="10">
    <source>
        <dbReference type="EMBL" id="RHZ40104.1"/>
    </source>
</evidence>
<evidence type="ECO:0000313" key="11">
    <source>
        <dbReference type="EMBL" id="RQM28645.1"/>
    </source>
</evidence>
<evidence type="ECO:0000313" key="7">
    <source>
        <dbReference type="EMBL" id="RHY97975.1"/>
    </source>
</evidence>
<dbReference type="EMBL" id="QUSZ01001974">
    <property type="protein sequence ID" value="RHY23973.1"/>
    <property type="molecule type" value="Genomic_DNA"/>
</dbReference>
<proteinExistence type="predicted"/>
<evidence type="ECO:0000313" key="5">
    <source>
        <dbReference type="EMBL" id="RHY41884.1"/>
    </source>
</evidence>
<name>A0A397FKS8_APHAT</name>
<evidence type="ECO:0000313" key="2">
    <source>
        <dbReference type="EMBL" id="RHX97233.1"/>
    </source>
</evidence>
<dbReference type="Proteomes" id="UP000266196">
    <property type="component" value="Unassembled WGS sequence"/>
</dbReference>
<dbReference type="EMBL" id="MZMZ02001670">
    <property type="protein sequence ID" value="RQM28645.1"/>
    <property type="molecule type" value="Genomic_DNA"/>
</dbReference>
<evidence type="ECO:0000313" key="8">
    <source>
        <dbReference type="EMBL" id="RHZ19672.1"/>
    </source>
</evidence>
<dbReference type="Proteomes" id="UP000283543">
    <property type="component" value="Unassembled WGS sequence"/>
</dbReference>
<evidence type="ECO:0000256" key="1">
    <source>
        <dbReference type="SAM" id="SignalP"/>
    </source>
</evidence>
<dbReference type="Proteomes" id="UP000266239">
    <property type="component" value="Unassembled WGS sequence"/>
</dbReference>
<evidence type="ECO:0000313" key="15">
    <source>
        <dbReference type="Proteomes" id="UP000266239"/>
    </source>
</evidence>
<reference evidence="12 13" key="2">
    <citation type="submission" date="2018-08" db="EMBL/GenBank/DDBJ databases">
        <title>Aphanomyces genome sequencing and annotation.</title>
        <authorList>
            <person name="Minardi D."/>
            <person name="Oidtmann B."/>
            <person name="Van Der Giezen M."/>
            <person name="Studholme D.J."/>
        </authorList>
    </citation>
    <scope>NUCLEOTIDE SEQUENCE [LARGE SCALE GENOMIC DNA]</scope>
    <source>
        <strain evidence="9 14">197901</strain>
        <strain evidence="6 16">D2</strain>
        <strain evidence="8 19">Da</strain>
        <strain evidence="10 21">FDL457</strain>
        <strain evidence="3 12">Kv</strain>
        <strain evidence="4 13">SA</strain>
        <strain evidence="5 17">Si</strain>
        <strain evidence="7 20">Sv</strain>
        <strain evidence="2 15">Yx</strain>
    </source>
</reference>
<evidence type="ECO:0000313" key="14">
    <source>
        <dbReference type="Proteomes" id="UP000266196"/>
    </source>
</evidence>
<dbReference type="EMBL" id="QUTF01006960">
    <property type="protein sequence ID" value="RHZ40104.1"/>
    <property type="molecule type" value="Genomic_DNA"/>
</dbReference>
<keyword evidence="18" id="KW-1185">Reference proteome</keyword>
<feature type="chain" id="PRO_5038231230" description="RxLR effector protein" evidence="1">
    <location>
        <begin position="21"/>
        <end position="136"/>
    </location>
</feature>
<accession>A0A397FKS8</accession>
<evidence type="ECO:0000313" key="3">
    <source>
        <dbReference type="EMBL" id="RHY23973.1"/>
    </source>
</evidence>